<dbReference type="PANTHER" id="PTHR43087">
    <property type="entry name" value="LYSINE/ARGININE/ORNITHINE TRANSPORT SYSTEM KINASE"/>
    <property type="match status" value="1"/>
</dbReference>
<dbReference type="GO" id="GO:0003924">
    <property type="term" value="F:GTPase activity"/>
    <property type="evidence" value="ECO:0007669"/>
    <property type="project" value="InterPro"/>
</dbReference>
<dbReference type="Gene3D" id="3.40.50.300">
    <property type="entry name" value="P-loop containing nucleotide triphosphate hydrolases"/>
    <property type="match status" value="1"/>
</dbReference>
<sequence>MGDPIALFERARAGDRRALARMLSLLEEGGEAAARLSAHLFPYTGNAYVIGITGPPGSGKSTLVNALARAYRDRGETVGIIAVDPTSPFTGGALLGDRIRMQDVAMDPGVFIRSMATRGSLGGLARATQEVLRALDAVGFQRILVETVGAGQVEVDIARAADTVVVVQAPGLGDDIQAIKAGILEIADILVVNKADREGAAATLHILRSMLSLGQPAVIRHHGQTMAIQRVEPATEGWTPPILQTVALSGQGIPELVEAIERHRVYLEQSGEGEARRRRRVAEELAARVRERLWARIAQRVGRARLDGLVDQLVRREIDFSTAVEQLLEGLG</sequence>
<keyword evidence="8" id="KW-1185">Reference proteome</keyword>
<evidence type="ECO:0000256" key="3">
    <source>
        <dbReference type="ARBA" id="ARBA00022801"/>
    </source>
</evidence>
<dbReference type="Proteomes" id="UP000197025">
    <property type="component" value="Unassembled WGS sequence"/>
</dbReference>
<keyword evidence="4" id="KW-0342">GTP-binding</keyword>
<evidence type="ECO:0000259" key="6">
    <source>
        <dbReference type="SMART" id="SM00382"/>
    </source>
</evidence>
<reference evidence="8" key="1">
    <citation type="submission" date="2017-06" db="EMBL/GenBank/DDBJ databases">
        <authorList>
            <person name="Varghese N."/>
            <person name="Submissions S."/>
        </authorList>
    </citation>
    <scope>NUCLEOTIDE SEQUENCE [LARGE SCALE GENOMIC DNA]</scope>
    <source>
        <strain evidence="8">JAD2</strain>
    </source>
</reference>
<dbReference type="SUPFAM" id="SSF52540">
    <property type="entry name" value="P-loop containing nucleoside triphosphate hydrolases"/>
    <property type="match status" value="1"/>
</dbReference>
<dbReference type="CDD" id="cd03114">
    <property type="entry name" value="MMAA-like"/>
    <property type="match status" value="1"/>
</dbReference>
<dbReference type="RefSeq" id="WP_088569807.1">
    <property type="nucleotide sequence ID" value="NZ_FYEK01000002.1"/>
</dbReference>
<proteinExistence type="inferred from homology"/>
<dbReference type="OrthoDB" id="9778292at2"/>
<accession>A0A212PRH0</accession>
<dbReference type="InterPro" id="IPR027417">
    <property type="entry name" value="P-loop_NTPase"/>
</dbReference>
<feature type="domain" description="AAA+ ATPase" evidence="6">
    <location>
        <begin position="46"/>
        <end position="217"/>
    </location>
</feature>
<keyword evidence="7" id="KW-0808">Transferase</keyword>
<organism evidence="7 8">
    <name type="scientific">Thermoflexus hugenholtzii JAD2</name>
    <dbReference type="NCBI Taxonomy" id="877466"/>
    <lineage>
        <taxon>Bacteria</taxon>
        <taxon>Bacillati</taxon>
        <taxon>Chloroflexota</taxon>
        <taxon>Thermoflexia</taxon>
        <taxon>Thermoflexales</taxon>
        <taxon>Thermoflexaceae</taxon>
        <taxon>Thermoflexus</taxon>
    </lineage>
</organism>
<dbReference type="InParanoid" id="A0A212PRH0"/>
<name>A0A212PRH0_9CHLR</name>
<gene>
    <name evidence="7" type="ORF">SAMN02746019_00029480</name>
</gene>
<evidence type="ECO:0000256" key="2">
    <source>
        <dbReference type="ARBA" id="ARBA00022741"/>
    </source>
</evidence>
<evidence type="ECO:0000313" key="7">
    <source>
        <dbReference type="EMBL" id="SNB49428.1"/>
    </source>
</evidence>
<dbReference type="Pfam" id="PF03308">
    <property type="entry name" value="MeaB"/>
    <property type="match status" value="1"/>
</dbReference>
<dbReference type="GO" id="GO:0016301">
    <property type="term" value="F:kinase activity"/>
    <property type="evidence" value="ECO:0007669"/>
    <property type="project" value="UniProtKB-KW"/>
</dbReference>
<protein>
    <submittedName>
        <fullName evidence="7">LAO/AO transport system kinase</fullName>
    </submittedName>
</protein>
<keyword evidence="3" id="KW-0378">Hydrolase</keyword>
<keyword evidence="5" id="KW-0143">Chaperone</keyword>
<dbReference type="AlphaFoldDB" id="A0A212PRH0"/>
<evidence type="ECO:0000256" key="1">
    <source>
        <dbReference type="ARBA" id="ARBA00009625"/>
    </source>
</evidence>
<keyword evidence="2" id="KW-0547">Nucleotide-binding</keyword>
<dbReference type="InterPro" id="IPR003593">
    <property type="entry name" value="AAA+_ATPase"/>
</dbReference>
<evidence type="ECO:0000313" key="8">
    <source>
        <dbReference type="Proteomes" id="UP000197025"/>
    </source>
</evidence>
<keyword evidence="7" id="KW-0418">Kinase</keyword>
<dbReference type="GO" id="GO:0005525">
    <property type="term" value="F:GTP binding"/>
    <property type="evidence" value="ECO:0007669"/>
    <property type="project" value="UniProtKB-KW"/>
</dbReference>
<dbReference type="InterPro" id="IPR052040">
    <property type="entry name" value="GTPase/Isobutyryl-CoA_mutase"/>
</dbReference>
<comment type="similarity">
    <text evidence="1">Belongs to the SIMIBI class G3E GTPase family. ArgK/MeaB subfamily.</text>
</comment>
<dbReference type="NCBIfam" id="TIGR00750">
    <property type="entry name" value="lao"/>
    <property type="match status" value="1"/>
</dbReference>
<evidence type="ECO:0000256" key="4">
    <source>
        <dbReference type="ARBA" id="ARBA00023134"/>
    </source>
</evidence>
<dbReference type="PANTHER" id="PTHR43087:SF1">
    <property type="entry name" value="LAO_AO TRANSPORT SYSTEM ATPASE"/>
    <property type="match status" value="1"/>
</dbReference>
<dbReference type="InterPro" id="IPR005129">
    <property type="entry name" value="GTPase_ArgK"/>
</dbReference>
<dbReference type="SMART" id="SM00382">
    <property type="entry name" value="AAA"/>
    <property type="match status" value="1"/>
</dbReference>
<dbReference type="EMBL" id="FYEK01000002">
    <property type="protein sequence ID" value="SNB49428.1"/>
    <property type="molecule type" value="Genomic_DNA"/>
</dbReference>
<evidence type="ECO:0000256" key="5">
    <source>
        <dbReference type="ARBA" id="ARBA00023186"/>
    </source>
</evidence>